<dbReference type="CDD" id="cd01164">
    <property type="entry name" value="FruK_PfkB_like"/>
    <property type="match status" value="1"/>
</dbReference>
<proteinExistence type="inferred from homology"/>
<evidence type="ECO:0000256" key="3">
    <source>
        <dbReference type="ARBA" id="ARBA00022741"/>
    </source>
</evidence>
<feature type="domain" description="Carbohydrate kinase PfkB" evidence="8">
    <location>
        <begin position="8"/>
        <end position="294"/>
    </location>
</feature>
<sequence>MIVTLTPNPSIDRTVTLAGALERGGVVRSTSTVDEPGGKGVNVAQVVRLAGHRAVAVLPGDHDDPLLRLLRELGLPHRTVATGSPARVNLTLTEADGTTTKINAPGPALATEHHRALIRDVAREASGARWAVLCGSLPPGVHPGYYADVVDRVDGARIALDTSGPALAAALERCADRIAVIKPNAHELGELLGVPSTILEEDPSRAHRLVQPLLDRGLGEVLLTLGSRGALLLTADGAWSAAPPPVTPRSTVGAGDSALAGYLIADLMGRGPAERLASAVAHGSAAASLPGSRMPGPDDLPDVPPAQRLV</sequence>
<evidence type="ECO:0000313" key="9">
    <source>
        <dbReference type="EMBL" id="EFQ83640.1"/>
    </source>
</evidence>
<dbReference type="NCBIfam" id="TIGR03168">
    <property type="entry name" value="1-PFK"/>
    <property type="match status" value="1"/>
</dbReference>
<keyword evidence="10" id="KW-1185">Reference proteome</keyword>
<dbReference type="STRING" id="585531.HMPREF0063_11303"/>
<protein>
    <submittedName>
        <fullName evidence="9">1-phosphofructokinase</fullName>
        <ecNumber evidence="9">2.7.1.56</ecNumber>
    </submittedName>
</protein>
<keyword evidence="4" id="KW-0418">Kinase</keyword>
<dbReference type="EC" id="2.7.1.56" evidence="9"/>
<dbReference type="PANTHER" id="PTHR46566:SF5">
    <property type="entry name" value="1-PHOSPHOFRUCTOKINASE"/>
    <property type="match status" value="1"/>
</dbReference>
<dbReference type="SUPFAM" id="SSF53613">
    <property type="entry name" value="Ribokinase-like"/>
    <property type="match status" value="1"/>
</dbReference>
<keyword evidence="5" id="KW-0067">ATP-binding</keyword>
<dbReference type="InterPro" id="IPR029056">
    <property type="entry name" value="Ribokinase-like"/>
</dbReference>
<accession>E2SB94</accession>
<dbReference type="GO" id="GO:0008662">
    <property type="term" value="F:1-phosphofructokinase activity"/>
    <property type="evidence" value="ECO:0007669"/>
    <property type="project" value="UniProtKB-EC"/>
</dbReference>
<evidence type="ECO:0000313" key="10">
    <source>
        <dbReference type="Proteomes" id="UP000003111"/>
    </source>
</evidence>
<dbReference type="eggNOG" id="COG1105">
    <property type="taxonomic scope" value="Bacteria"/>
</dbReference>
<dbReference type="PANTHER" id="PTHR46566">
    <property type="entry name" value="1-PHOSPHOFRUCTOKINASE-RELATED"/>
    <property type="match status" value="1"/>
</dbReference>
<evidence type="ECO:0000259" key="8">
    <source>
        <dbReference type="Pfam" id="PF00294"/>
    </source>
</evidence>
<reference evidence="9" key="1">
    <citation type="submission" date="2010-08" db="EMBL/GenBank/DDBJ databases">
        <authorList>
            <person name="Muzny D."/>
            <person name="Qin X."/>
            <person name="Buhay C."/>
            <person name="Dugan-Rocha S."/>
            <person name="Ding Y."/>
            <person name="Chen G."/>
            <person name="Hawes A."/>
            <person name="Holder M."/>
            <person name="Jhangiani S."/>
            <person name="Johnson A."/>
            <person name="Khan Z."/>
            <person name="Li Z."/>
            <person name="Liu W."/>
            <person name="Liu X."/>
            <person name="Perez L."/>
            <person name="Shen H."/>
            <person name="Wang Q."/>
            <person name="Watt J."/>
            <person name="Xi L."/>
            <person name="Xin Y."/>
            <person name="Zhou J."/>
            <person name="Deng J."/>
            <person name="Jiang H."/>
            <person name="Liu Y."/>
            <person name="Qu J."/>
            <person name="Song X.-Z."/>
            <person name="Zhang L."/>
            <person name="Villasana D."/>
            <person name="Johnson A."/>
            <person name="Liu J."/>
            <person name="Liyanage D."/>
            <person name="Lorensuhewa L."/>
            <person name="Robinson T."/>
            <person name="Song A."/>
            <person name="Song B.-B."/>
            <person name="Dinh H."/>
            <person name="Thornton R."/>
            <person name="Coyle M."/>
            <person name="Francisco L."/>
            <person name="Jackson L."/>
            <person name="Javaid M."/>
            <person name="Korchina V."/>
            <person name="Kovar C."/>
            <person name="Mata R."/>
            <person name="Mathew T."/>
            <person name="Ngo R."/>
            <person name="Nguyen L."/>
            <person name="Nguyen N."/>
            <person name="Okwuonu G."/>
            <person name="Ongeri F."/>
            <person name="Pham C."/>
            <person name="Simmons D."/>
            <person name="Wilczek-Boney K."/>
            <person name="Hale W."/>
            <person name="Jakkamsetti A."/>
            <person name="Pham P."/>
            <person name="Ruth R."/>
            <person name="San Lucas F."/>
            <person name="Warren J."/>
            <person name="Zhang J."/>
            <person name="Zhao Z."/>
            <person name="Zhou C."/>
            <person name="Zhu D."/>
            <person name="Lee S."/>
            <person name="Bess C."/>
            <person name="Blankenburg K."/>
            <person name="Forbes L."/>
            <person name="Fu Q."/>
            <person name="Gubbala S."/>
            <person name="Hirani K."/>
            <person name="Jayaseelan J.C."/>
            <person name="Lara F."/>
            <person name="Munidasa M."/>
            <person name="Palculict T."/>
            <person name="Patil S."/>
            <person name="Pu L.-L."/>
            <person name="Saada N."/>
            <person name="Tang L."/>
            <person name="Weissenberger G."/>
            <person name="Zhu Y."/>
            <person name="Hemphill L."/>
            <person name="Shang Y."/>
            <person name="Youmans B."/>
            <person name="Ayvaz T."/>
            <person name="Ross M."/>
            <person name="Santibanez J."/>
            <person name="Aqrawi P."/>
            <person name="Gross S."/>
            <person name="Joshi V."/>
            <person name="Fowler G."/>
            <person name="Nazareth L."/>
            <person name="Reid J."/>
            <person name="Worley K."/>
            <person name="Petrosino J."/>
            <person name="Highlander S."/>
            <person name="Gibbs R."/>
        </authorList>
    </citation>
    <scope>NUCLEOTIDE SEQUENCE [LARGE SCALE GENOMIC DNA]</scope>
    <source>
        <strain evidence="9">DSM 15272</strain>
    </source>
</reference>
<dbReference type="EMBL" id="ACLF03000004">
    <property type="protein sequence ID" value="EFQ83640.1"/>
    <property type="molecule type" value="Genomic_DNA"/>
</dbReference>
<dbReference type="InterPro" id="IPR011611">
    <property type="entry name" value="PfkB_dom"/>
</dbReference>
<keyword evidence="2 6" id="KW-0808">Transferase</keyword>
<dbReference type="Gene3D" id="3.40.1190.20">
    <property type="match status" value="1"/>
</dbReference>
<evidence type="ECO:0000256" key="2">
    <source>
        <dbReference type="ARBA" id="ARBA00022679"/>
    </source>
</evidence>
<dbReference type="GO" id="GO:0005524">
    <property type="term" value="F:ATP binding"/>
    <property type="evidence" value="ECO:0007669"/>
    <property type="project" value="UniProtKB-KW"/>
</dbReference>
<evidence type="ECO:0000256" key="7">
    <source>
        <dbReference type="SAM" id="MobiDB-lite"/>
    </source>
</evidence>
<dbReference type="InterPro" id="IPR017583">
    <property type="entry name" value="Tagatose/fructose_Pkinase"/>
</dbReference>
<gene>
    <name evidence="9" type="primary">pfkB</name>
    <name evidence="9" type="ORF">HMPREF0063_11303</name>
</gene>
<dbReference type="PIRSF" id="PIRSF000535">
    <property type="entry name" value="1PFK/6PFK/LacC"/>
    <property type="match status" value="1"/>
</dbReference>
<dbReference type="RefSeq" id="WP_007078324.1">
    <property type="nucleotide sequence ID" value="NZ_CM001024.1"/>
</dbReference>
<name>E2SB94_9ACTN</name>
<organism evidence="9 10">
    <name type="scientific">Aeromicrobium marinum DSM 15272</name>
    <dbReference type="NCBI Taxonomy" id="585531"/>
    <lineage>
        <taxon>Bacteria</taxon>
        <taxon>Bacillati</taxon>
        <taxon>Actinomycetota</taxon>
        <taxon>Actinomycetes</taxon>
        <taxon>Propionibacteriales</taxon>
        <taxon>Nocardioidaceae</taxon>
        <taxon>Aeromicrobium</taxon>
    </lineage>
</organism>
<dbReference type="PRINTS" id="PR00990">
    <property type="entry name" value="RIBOKINASE"/>
</dbReference>
<evidence type="ECO:0000256" key="1">
    <source>
        <dbReference type="ARBA" id="ARBA00010688"/>
    </source>
</evidence>
<comment type="similarity">
    <text evidence="1">Belongs to the carbohydrate kinase PfkB family.</text>
</comment>
<feature type="region of interest" description="Disordered" evidence="7">
    <location>
        <begin position="286"/>
        <end position="310"/>
    </location>
</feature>
<evidence type="ECO:0000256" key="5">
    <source>
        <dbReference type="ARBA" id="ARBA00022840"/>
    </source>
</evidence>
<dbReference type="AlphaFoldDB" id="E2SB94"/>
<keyword evidence="3" id="KW-0547">Nucleotide-binding</keyword>
<dbReference type="InterPro" id="IPR002139">
    <property type="entry name" value="Ribo/fructo_kinase"/>
</dbReference>
<dbReference type="HOGENOM" id="CLU_050013_0_0_11"/>
<dbReference type="OrthoDB" id="9801219at2"/>
<dbReference type="GO" id="GO:0005829">
    <property type="term" value="C:cytosol"/>
    <property type="evidence" value="ECO:0007669"/>
    <property type="project" value="TreeGrafter"/>
</dbReference>
<evidence type="ECO:0000256" key="6">
    <source>
        <dbReference type="PIRNR" id="PIRNR000535"/>
    </source>
</evidence>
<evidence type="ECO:0000256" key="4">
    <source>
        <dbReference type="ARBA" id="ARBA00022777"/>
    </source>
</evidence>
<dbReference type="Proteomes" id="UP000003111">
    <property type="component" value="Unassembled WGS sequence"/>
</dbReference>
<comment type="caution">
    <text evidence="9">The sequence shown here is derived from an EMBL/GenBank/DDBJ whole genome shotgun (WGS) entry which is preliminary data.</text>
</comment>
<dbReference type="Pfam" id="PF00294">
    <property type="entry name" value="PfkB"/>
    <property type="match status" value="1"/>
</dbReference>